<evidence type="ECO:0000256" key="3">
    <source>
        <dbReference type="ARBA" id="ARBA00048679"/>
    </source>
</evidence>
<dbReference type="InterPro" id="IPR040976">
    <property type="entry name" value="Pkinase_fungal"/>
</dbReference>
<keyword evidence="7" id="KW-1185">Reference proteome</keyword>
<dbReference type="EC" id="2.7.11.1" evidence="1"/>
<dbReference type="OrthoDB" id="5584477at2759"/>
<accession>A0A1L9UVX9</accession>
<proteinExistence type="predicted"/>
<evidence type="ECO:0000256" key="1">
    <source>
        <dbReference type="ARBA" id="ARBA00012513"/>
    </source>
</evidence>
<gene>
    <name evidence="6" type="ORF">ASPBRDRAFT_51544</name>
</gene>
<dbReference type="AlphaFoldDB" id="A0A1L9UVX9"/>
<dbReference type="STRING" id="767769.A0A1L9UVX9"/>
<dbReference type="Gene3D" id="1.10.510.10">
    <property type="entry name" value="Transferase(Phosphotransferase) domain 1"/>
    <property type="match status" value="1"/>
</dbReference>
<comment type="catalytic activity">
    <reaction evidence="2">
        <text>L-threonyl-[protein] + ATP = O-phospho-L-threonyl-[protein] + ADP + H(+)</text>
        <dbReference type="Rhea" id="RHEA:46608"/>
        <dbReference type="Rhea" id="RHEA-COMP:11060"/>
        <dbReference type="Rhea" id="RHEA-COMP:11605"/>
        <dbReference type="ChEBI" id="CHEBI:15378"/>
        <dbReference type="ChEBI" id="CHEBI:30013"/>
        <dbReference type="ChEBI" id="CHEBI:30616"/>
        <dbReference type="ChEBI" id="CHEBI:61977"/>
        <dbReference type="ChEBI" id="CHEBI:456216"/>
        <dbReference type="EC" id="2.7.11.1"/>
    </reaction>
</comment>
<dbReference type="VEuPathDB" id="FungiDB:ASPBRDRAFT_51544"/>
<dbReference type="PANTHER" id="PTHR38248">
    <property type="entry name" value="FUNK1 6"/>
    <property type="match status" value="1"/>
</dbReference>
<evidence type="ECO:0000259" key="5">
    <source>
        <dbReference type="Pfam" id="PF17667"/>
    </source>
</evidence>
<sequence>MCVMRKDYFGYTENGKSHHDYRGLHINILTIISPTAATPSTPPPSSPPPTTTTTTTTTLVLLDSIEDWDDTDAVLKKELGSIYTDVPGFDEAYFGAVEGLKEVAAVVFDKLMEHDGLLYDDKIGWHGWPENAEKQRVLEWLTAAVGKIRSLAAENFSTNCSRYILRRPHQLISGSTAPRKLDTGFVGSNQVHWSNMLVLGKLEQNSEMDTALRTWLDLGRCAREVFTSQDSRRFVLGFTLCGSIMRLWSFDRVGAISSTAFNINKDGSRFVLSMLGFLRMDLKDLGYDPSIITTSNGTRFIQIMRDGKPERLIIEKLIRRSACIVGRATTCWKAHREGDKSEASLVIKDSWQYPERKDEGLLLREATDKEVVNVARYYYHGTVQVQDKDDDTQGAVRRGLDLKQGRRYRWNSNFATLDPTAKSSRGVPSTCNNTERKRTSSHLSPPGPPAKRICTSSQAESEDDPNENREHRRVVVRDYGVPIYKAKSCVSMLNAVVRCIEGYESLHAKTGILHGDISTGNLLLNEEGDSRSWQAFLIDLDLAIEDHPAQPSGAEGKTGTRPFMTIGLLLGEKHSFMHDLESFFWVILWICIHHDGPDRSRVVQDFEKLNYMTMTQLACWKKGLVVHEGDFIKKTESFTEFYQPLRPWVNHLRKIVFPNGNRWEKEDMQLYTQMKDLLSTACESLEGLDK</sequence>
<dbReference type="PANTHER" id="PTHR38248:SF2">
    <property type="entry name" value="FUNK1 11"/>
    <property type="match status" value="1"/>
</dbReference>
<name>A0A1L9UVX9_ASPBC</name>
<feature type="region of interest" description="Disordered" evidence="4">
    <location>
        <begin position="417"/>
        <end position="471"/>
    </location>
</feature>
<evidence type="ECO:0000313" key="6">
    <source>
        <dbReference type="EMBL" id="OJJ75837.1"/>
    </source>
</evidence>
<dbReference type="GeneID" id="93579234"/>
<organism evidence="6 7">
    <name type="scientific">Aspergillus brasiliensis (strain CBS 101740 / IMI 381727 / IBT 21946)</name>
    <dbReference type="NCBI Taxonomy" id="767769"/>
    <lineage>
        <taxon>Eukaryota</taxon>
        <taxon>Fungi</taxon>
        <taxon>Dikarya</taxon>
        <taxon>Ascomycota</taxon>
        <taxon>Pezizomycotina</taxon>
        <taxon>Eurotiomycetes</taxon>
        <taxon>Eurotiomycetidae</taxon>
        <taxon>Eurotiales</taxon>
        <taxon>Aspergillaceae</taxon>
        <taxon>Aspergillus</taxon>
        <taxon>Aspergillus subgen. Circumdati</taxon>
    </lineage>
</organism>
<feature type="compositionally biased region" description="Polar residues" evidence="4">
    <location>
        <begin position="417"/>
        <end position="433"/>
    </location>
</feature>
<dbReference type="Pfam" id="PF17667">
    <property type="entry name" value="Pkinase_fungal"/>
    <property type="match status" value="1"/>
</dbReference>
<dbReference type="RefSeq" id="XP_067483084.1">
    <property type="nucleotide sequence ID" value="XM_067626746.1"/>
</dbReference>
<reference evidence="7" key="1">
    <citation type="journal article" date="2017" name="Genome Biol.">
        <title>Comparative genomics reveals high biological diversity and specific adaptations in the industrially and medically important fungal genus Aspergillus.</title>
        <authorList>
            <person name="de Vries R.P."/>
            <person name="Riley R."/>
            <person name="Wiebenga A."/>
            <person name="Aguilar-Osorio G."/>
            <person name="Amillis S."/>
            <person name="Uchima C.A."/>
            <person name="Anderluh G."/>
            <person name="Asadollahi M."/>
            <person name="Askin M."/>
            <person name="Barry K."/>
            <person name="Battaglia E."/>
            <person name="Bayram O."/>
            <person name="Benocci T."/>
            <person name="Braus-Stromeyer S.A."/>
            <person name="Caldana C."/>
            <person name="Canovas D."/>
            <person name="Cerqueira G.C."/>
            <person name="Chen F."/>
            <person name="Chen W."/>
            <person name="Choi C."/>
            <person name="Clum A."/>
            <person name="Dos Santos R.A."/>
            <person name="Damasio A.R."/>
            <person name="Diallinas G."/>
            <person name="Emri T."/>
            <person name="Fekete E."/>
            <person name="Flipphi M."/>
            <person name="Freyberg S."/>
            <person name="Gallo A."/>
            <person name="Gournas C."/>
            <person name="Habgood R."/>
            <person name="Hainaut M."/>
            <person name="Harispe M.L."/>
            <person name="Henrissat B."/>
            <person name="Hilden K.S."/>
            <person name="Hope R."/>
            <person name="Hossain A."/>
            <person name="Karabika E."/>
            <person name="Karaffa L."/>
            <person name="Karanyi Z."/>
            <person name="Krasevec N."/>
            <person name="Kuo A."/>
            <person name="Kusch H."/>
            <person name="LaButti K."/>
            <person name="Lagendijk E.L."/>
            <person name="Lapidus A."/>
            <person name="Levasseur A."/>
            <person name="Lindquist E."/>
            <person name="Lipzen A."/>
            <person name="Logrieco A.F."/>
            <person name="MacCabe A."/>
            <person name="Maekelae M.R."/>
            <person name="Malavazi I."/>
            <person name="Melin P."/>
            <person name="Meyer V."/>
            <person name="Mielnichuk N."/>
            <person name="Miskei M."/>
            <person name="Molnar A.P."/>
            <person name="Mule G."/>
            <person name="Ngan C.Y."/>
            <person name="Orejas M."/>
            <person name="Orosz E."/>
            <person name="Ouedraogo J.P."/>
            <person name="Overkamp K.M."/>
            <person name="Park H.-S."/>
            <person name="Perrone G."/>
            <person name="Piumi F."/>
            <person name="Punt P.J."/>
            <person name="Ram A.F."/>
            <person name="Ramon A."/>
            <person name="Rauscher S."/>
            <person name="Record E."/>
            <person name="Riano-Pachon D.M."/>
            <person name="Robert V."/>
            <person name="Roehrig J."/>
            <person name="Ruller R."/>
            <person name="Salamov A."/>
            <person name="Salih N.S."/>
            <person name="Samson R.A."/>
            <person name="Sandor E."/>
            <person name="Sanguinetti M."/>
            <person name="Schuetze T."/>
            <person name="Sepcic K."/>
            <person name="Shelest E."/>
            <person name="Sherlock G."/>
            <person name="Sophianopoulou V."/>
            <person name="Squina F.M."/>
            <person name="Sun H."/>
            <person name="Susca A."/>
            <person name="Todd R.B."/>
            <person name="Tsang A."/>
            <person name="Unkles S.E."/>
            <person name="van de Wiele N."/>
            <person name="van Rossen-Uffink D."/>
            <person name="Oliveira J.V."/>
            <person name="Vesth T.C."/>
            <person name="Visser J."/>
            <person name="Yu J.-H."/>
            <person name="Zhou M."/>
            <person name="Andersen M.R."/>
            <person name="Archer D.B."/>
            <person name="Baker S.E."/>
            <person name="Benoit I."/>
            <person name="Brakhage A.A."/>
            <person name="Braus G.H."/>
            <person name="Fischer R."/>
            <person name="Frisvad J.C."/>
            <person name="Goldman G.H."/>
            <person name="Houbraken J."/>
            <person name="Oakley B."/>
            <person name="Pocsi I."/>
            <person name="Scazzocchio C."/>
            <person name="Seiboth B."/>
            <person name="vanKuyk P.A."/>
            <person name="Wortman J."/>
            <person name="Dyer P.S."/>
            <person name="Grigoriev I.V."/>
        </authorList>
    </citation>
    <scope>NUCLEOTIDE SEQUENCE [LARGE SCALE GENOMIC DNA]</scope>
    <source>
        <strain evidence="7">CBS 101740 / IMI 381727 / IBT 21946</strain>
    </source>
</reference>
<evidence type="ECO:0000256" key="4">
    <source>
        <dbReference type="SAM" id="MobiDB-lite"/>
    </source>
</evidence>
<dbReference type="PROSITE" id="PS00109">
    <property type="entry name" value="PROTEIN_KINASE_TYR"/>
    <property type="match status" value="1"/>
</dbReference>
<dbReference type="GO" id="GO:0004674">
    <property type="term" value="F:protein serine/threonine kinase activity"/>
    <property type="evidence" value="ECO:0007669"/>
    <property type="project" value="UniProtKB-EC"/>
</dbReference>
<comment type="catalytic activity">
    <reaction evidence="3">
        <text>L-seryl-[protein] + ATP = O-phospho-L-seryl-[protein] + ADP + H(+)</text>
        <dbReference type="Rhea" id="RHEA:17989"/>
        <dbReference type="Rhea" id="RHEA-COMP:9863"/>
        <dbReference type="Rhea" id="RHEA-COMP:11604"/>
        <dbReference type="ChEBI" id="CHEBI:15378"/>
        <dbReference type="ChEBI" id="CHEBI:29999"/>
        <dbReference type="ChEBI" id="CHEBI:30616"/>
        <dbReference type="ChEBI" id="CHEBI:83421"/>
        <dbReference type="ChEBI" id="CHEBI:456216"/>
        <dbReference type="EC" id="2.7.11.1"/>
    </reaction>
</comment>
<dbReference type="InterPro" id="IPR008266">
    <property type="entry name" value="Tyr_kinase_AS"/>
</dbReference>
<dbReference type="OMA" id="ATTCWKD"/>
<evidence type="ECO:0000313" key="7">
    <source>
        <dbReference type="Proteomes" id="UP000184499"/>
    </source>
</evidence>
<protein>
    <recommendedName>
        <fullName evidence="1">non-specific serine/threonine protein kinase</fullName>
        <ecNumber evidence="1">2.7.11.1</ecNumber>
    </recommendedName>
</protein>
<dbReference type="Proteomes" id="UP000184499">
    <property type="component" value="Unassembled WGS sequence"/>
</dbReference>
<dbReference type="InterPro" id="IPR011009">
    <property type="entry name" value="Kinase-like_dom_sf"/>
</dbReference>
<evidence type="ECO:0000256" key="2">
    <source>
        <dbReference type="ARBA" id="ARBA00047899"/>
    </source>
</evidence>
<feature type="domain" description="Fungal-type protein kinase" evidence="5">
    <location>
        <begin position="189"/>
        <end position="591"/>
    </location>
</feature>
<dbReference type="EMBL" id="KV878680">
    <property type="protein sequence ID" value="OJJ75837.1"/>
    <property type="molecule type" value="Genomic_DNA"/>
</dbReference>
<dbReference type="SUPFAM" id="SSF56112">
    <property type="entry name" value="Protein kinase-like (PK-like)"/>
    <property type="match status" value="1"/>
</dbReference>